<organism evidence="1 2">
    <name type="scientific">Microbacterium enclense</name>
    <dbReference type="NCBI Taxonomy" id="993073"/>
    <lineage>
        <taxon>Bacteria</taxon>
        <taxon>Bacillati</taxon>
        <taxon>Actinomycetota</taxon>
        <taxon>Actinomycetes</taxon>
        <taxon>Micrococcales</taxon>
        <taxon>Microbacteriaceae</taxon>
        <taxon>Microbacterium</taxon>
    </lineage>
</organism>
<evidence type="ECO:0000313" key="1">
    <source>
        <dbReference type="EMBL" id="RWR18443.1"/>
    </source>
</evidence>
<reference evidence="1 2" key="1">
    <citation type="journal article" date="2018" name="Front. Microbiol.">
        <title>Novel Insights Into Bacterial Dimethylsulfoniopropionate Catabolism in the East China Sea.</title>
        <authorList>
            <person name="Liu J."/>
            <person name="Liu J."/>
            <person name="Zhang S.H."/>
            <person name="Liang J."/>
            <person name="Lin H."/>
            <person name="Song D."/>
            <person name="Yang G.P."/>
            <person name="Todd J.D."/>
            <person name="Zhang X.H."/>
        </authorList>
    </citation>
    <scope>NUCLEOTIDE SEQUENCE [LARGE SCALE GENOMIC DNA]</scope>
    <source>
        <strain evidence="1 2">ZYFD042</strain>
    </source>
</reference>
<dbReference type="Proteomes" id="UP000285970">
    <property type="component" value="Unassembled WGS sequence"/>
</dbReference>
<evidence type="ECO:0000313" key="2">
    <source>
        <dbReference type="Proteomes" id="UP000285970"/>
    </source>
</evidence>
<accession>A0A3S3MCC7</accession>
<gene>
    <name evidence="1" type="ORF">D8Y23_09565</name>
</gene>
<dbReference type="AlphaFoldDB" id="A0A3S3MCC7"/>
<dbReference type="OrthoDB" id="5080403at2"/>
<sequence length="85" mass="9707">MNASLTRAPQHTASALSFPVVETRLGLLDRLSLRLGLWLLTRAAARVDRLVHRTERDDLANRAALERSRREAQWQRQALLSRPPL</sequence>
<proteinExistence type="predicted"/>
<dbReference type="RefSeq" id="WP_128217914.1">
    <property type="nucleotide sequence ID" value="NZ_RBZY01000030.1"/>
</dbReference>
<protein>
    <submittedName>
        <fullName evidence="1">Uncharacterized protein</fullName>
    </submittedName>
</protein>
<dbReference type="EMBL" id="RBZY01000030">
    <property type="protein sequence ID" value="RWR18443.1"/>
    <property type="molecule type" value="Genomic_DNA"/>
</dbReference>
<name>A0A3S3MCC7_9MICO</name>
<comment type="caution">
    <text evidence="1">The sequence shown here is derived from an EMBL/GenBank/DDBJ whole genome shotgun (WGS) entry which is preliminary data.</text>
</comment>